<evidence type="ECO:0000313" key="2">
    <source>
        <dbReference type="EMBL" id="KAG0729890.1"/>
    </source>
</evidence>
<reference evidence="2" key="1">
    <citation type="submission" date="2020-07" db="EMBL/GenBank/DDBJ databases">
        <title>The High-quality genome of the commercially important snow crab, Chionoecetes opilio.</title>
        <authorList>
            <person name="Jeong J.-H."/>
            <person name="Ryu S."/>
        </authorList>
    </citation>
    <scope>NUCLEOTIDE SEQUENCE</scope>
    <source>
        <strain evidence="2">MADBK_172401_WGS</strain>
        <tissue evidence="2">Digestive gland</tissue>
    </source>
</reference>
<dbReference type="AlphaFoldDB" id="A0A8J4Z475"/>
<name>A0A8J4Z475_CHIOP</name>
<gene>
    <name evidence="2" type="ORF">GWK47_029397</name>
</gene>
<organism evidence="2 3">
    <name type="scientific">Chionoecetes opilio</name>
    <name type="common">Atlantic snow crab</name>
    <name type="synonym">Cancer opilio</name>
    <dbReference type="NCBI Taxonomy" id="41210"/>
    <lineage>
        <taxon>Eukaryota</taxon>
        <taxon>Metazoa</taxon>
        <taxon>Ecdysozoa</taxon>
        <taxon>Arthropoda</taxon>
        <taxon>Crustacea</taxon>
        <taxon>Multicrustacea</taxon>
        <taxon>Malacostraca</taxon>
        <taxon>Eumalacostraca</taxon>
        <taxon>Eucarida</taxon>
        <taxon>Decapoda</taxon>
        <taxon>Pleocyemata</taxon>
        <taxon>Brachyura</taxon>
        <taxon>Eubrachyura</taxon>
        <taxon>Majoidea</taxon>
        <taxon>Majidae</taxon>
        <taxon>Chionoecetes</taxon>
    </lineage>
</organism>
<feature type="chain" id="PRO_5035196115" description="Secreted protein" evidence="1">
    <location>
        <begin position="20"/>
        <end position="91"/>
    </location>
</feature>
<proteinExistence type="predicted"/>
<sequence>MGTYAKLRVASVLISVALALEPVVPRDTGLVWLQRAKKRKWNETYQQYGFTQILADGLDGLQCIHCSTVLANCSLKPGEVVAPPEQSTPEY</sequence>
<keyword evidence="1" id="KW-0732">Signal</keyword>
<dbReference type="Proteomes" id="UP000770661">
    <property type="component" value="Unassembled WGS sequence"/>
</dbReference>
<feature type="signal peptide" evidence="1">
    <location>
        <begin position="1"/>
        <end position="19"/>
    </location>
</feature>
<dbReference type="EMBL" id="JACEEZ010000690">
    <property type="protein sequence ID" value="KAG0729890.1"/>
    <property type="molecule type" value="Genomic_DNA"/>
</dbReference>
<comment type="caution">
    <text evidence="2">The sequence shown here is derived from an EMBL/GenBank/DDBJ whole genome shotgun (WGS) entry which is preliminary data.</text>
</comment>
<evidence type="ECO:0008006" key="4">
    <source>
        <dbReference type="Google" id="ProtNLM"/>
    </source>
</evidence>
<protein>
    <recommendedName>
        <fullName evidence="4">Secreted protein</fullName>
    </recommendedName>
</protein>
<evidence type="ECO:0000256" key="1">
    <source>
        <dbReference type="SAM" id="SignalP"/>
    </source>
</evidence>
<evidence type="ECO:0000313" key="3">
    <source>
        <dbReference type="Proteomes" id="UP000770661"/>
    </source>
</evidence>
<keyword evidence="3" id="KW-1185">Reference proteome</keyword>
<accession>A0A8J4Z475</accession>